<organism evidence="8 9">
    <name type="scientific">Dethiosulfatibacter aminovorans DSM 17477</name>
    <dbReference type="NCBI Taxonomy" id="1121476"/>
    <lineage>
        <taxon>Bacteria</taxon>
        <taxon>Bacillati</taxon>
        <taxon>Bacillota</taxon>
        <taxon>Tissierellia</taxon>
        <taxon>Dethiosulfatibacter</taxon>
    </lineage>
</organism>
<dbReference type="InterPro" id="IPR017896">
    <property type="entry name" value="4Fe4S_Fe-S-bd"/>
</dbReference>
<dbReference type="Gene3D" id="3.30.70.20">
    <property type="match status" value="2"/>
</dbReference>
<dbReference type="RefSeq" id="WP_073050557.1">
    <property type="nucleotide sequence ID" value="NZ_FQZL01000032.1"/>
</dbReference>
<dbReference type="PROSITE" id="PS00198">
    <property type="entry name" value="4FE4S_FER_1"/>
    <property type="match status" value="1"/>
</dbReference>
<dbReference type="NCBIfam" id="TIGR02179">
    <property type="entry name" value="PorD_KorD"/>
    <property type="match status" value="1"/>
</dbReference>
<dbReference type="Pfam" id="PF00037">
    <property type="entry name" value="Fer4"/>
    <property type="match status" value="2"/>
</dbReference>
<evidence type="ECO:0000256" key="5">
    <source>
        <dbReference type="ARBA" id="ARBA00023004"/>
    </source>
</evidence>
<protein>
    <submittedName>
        <fullName evidence="8">Pyruvate ferredoxin oxidoreductase delta subunit</fullName>
    </submittedName>
</protein>
<dbReference type="STRING" id="1121476.SAMN02745751_03188"/>
<dbReference type="EMBL" id="FQZL01000032">
    <property type="protein sequence ID" value="SHJ70984.1"/>
    <property type="molecule type" value="Genomic_DNA"/>
</dbReference>
<dbReference type="OrthoDB" id="9794954at2"/>
<dbReference type="PANTHER" id="PTHR43724:SF1">
    <property type="entry name" value="PYRUVATE SYNTHASE SUBUNIT PORD"/>
    <property type="match status" value="1"/>
</dbReference>
<accession>A0A1M6LIG4</accession>
<dbReference type="Proteomes" id="UP000184052">
    <property type="component" value="Unassembled WGS sequence"/>
</dbReference>
<keyword evidence="6" id="KW-0411">Iron-sulfur</keyword>
<evidence type="ECO:0000256" key="3">
    <source>
        <dbReference type="ARBA" id="ARBA00022723"/>
    </source>
</evidence>
<evidence type="ECO:0000313" key="9">
    <source>
        <dbReference type="Proteomes" id="UP000184052"/>
    </source>
</evidence>
<keyword evidence="8" id="KW-0670">Pyruvate</keyword>
<keyword evidence="2" id="KW-0004">4Fe-4S</keyword>
<evidence type="ECO:0000256" key="4">
    <source>
        <dbReference type="ARBA" id="ARBA00022737"/>
    </source>
</evidence>
<comment type="cofactor">
    <cofactor evidence="1">
        <name>[4Fe-4S] cluster</name>
        <dbReference type="ChEBI" id="CHEBI:49883"/>
    </cofactor>
</comment>
<dbReference type="InterPro" id="IPR011898">
    <property type="entry name" value="PorD_KorD"/>
</dbReference>
<keyword evidence="3" id="KW-0479">Metal-binding</keyword>
<feature type="domain" description="4Fe-4S ferredoxin-type" evidence="7">
    <location>
        <begin position="70"/>
        <end position="99"/>
    </location>
</feature>
<keyword evidence="9" id="KW-1185">Reference proteome</keyword>
<dbReference type="SUPFAM" id="SSF54862">
    <property type="entry name" value="4Fe-4S ferredoxins"/>
    <property type="match status" value="1"/>
</dbReference>
<dbReference type="InterPro" id="IPR017900">
    <property type="entry name" value="4Fe4S_Fe_S_CS"/>
</dbReference>
<feature type="domain" description="4Fe-4S ferredoxin-type" evidence="7">
    <location>
        <begin position="40"/>
        <end position="69"/>
    </location>
</feature>
<sequence>MKQGKIDINENVKWQDITVAGTIKGGASAKQFNTGDWRVKKPVFIEDKCKQCLLCVPVCPDSSIPVKDSKRLDFDYDHCKGCGICVEVCPFDAIEFVDDVKGEE</sequence>
<evidence type="ECO:0000256" key="1">
    <source>
        <dbReference type="ARBA" id="ARBA00001966"/>
    </source>
</evidence>
<evidence type="ECO:0000256" key="2">
    <source>
        <dbReference type="ARBA" id="ARBA00022485"/>
    </source>
</evidence>
<proteinExistence type="predicted"/>
<keyword evidence="5" id="KW-0408">Iron</keyword>
<gene>
    <name evidence="8" type="ORF">SAMN02745751_03188</name>
</gene>
<dbReference type="PANTHER" id="PTHR43724">
    <property type="entry name" value="PYRUVATE SYNTHASE SUBUNIT PORD"/>
    <property type="match status" value="1"/>
</dbReference>
<dbReference type="PROSITE" id="PS51379">
    <property type="entry name" value="4FE4S_FER_2"/>
    <property type="match status" value="2"/>
</dbReference>
<dbReference type="GO" id="GO:0016625">
    <property type="term" value="F:oxidoreductase activity, acting on the aldehyde or oxo group of donors, iron-sulfur protein as acceptor"/>
    <property type="evidence" value="ECO:0007669"/>
    <property type="project" value="InterPro"/>
</dbReference>
<evidence type="ECO:0000256" key="6">
    <source>
        <dbReference type="ARBA" id="ARBA00023014"/>
    </source>
</evidence>
<name>A0A1M6LIG4_9FIRM</name>
<evidence type="ECO:0000313" key="8">
    <source>
        <dbReference type="EMBL" id="SHJ70984.1"/>
    </source>
</evidence>
<dbReference type="GO" id="GO:0046872">
    <property type="term" value="F:metal ion binding"/>
    <property type="evidence" value="ECO:0007669"/>
    <property type="project" value="UniProtKB-KW"/>
</dbReference>
<dbReference type="AlphaFoldDB" id="A0A1M6LIG4"/>
<reference evidence="8 9" key="1">
    <citation type="submission" date="2016-11" db="EMBL/GenBank/DDBJ databases">
        <authorList>
            <person name="Jaros S."/>
            <person name="Januszkiewicz K."/>
            <person name="Wedrychowicz H."/>
        </authorList>
    </citation>
    <scope>NUCLEOTIDE SEQUENCE [LARGE SCALE GENOMIC DNA]</scope>
    <source>
        <strain evidence="8 9">DSM 17477</strain>
    </source>
</reference>
<dbReference type="GO" id="GO:0051539">
    <property type="term" value="F:4 iron, 4 sulfur cluster binding"/>
    <property type="evidence" value="ECO:0007669"/>
    <property type="project" value="UniProtKB-KW"/>
</dbReference>
<keyword evidence="4" id="KW-0677">Repeat</keyword>
<evidence type="ECO:0000259" key="7">
    <source>
        <dbReference type="PROSITE" id="PS51379"/>
    </source>
</evidence>